<evidence type="ECO:0000313" key="3">
    <source>
        <dbReference type="RefSeq" id="XP_019648034.1"/>
    </source>
</evidence>
<protein>
    <submittedName>
        <fullName evidence="3">Uncharacterized protein LOC109488282</fullName>
    </submittedName>
</protein>
<gene>
    <name evidence="3" type="primary">LOC109488282</name>
</gene>
<evidence type="ECO:0000256" key="1">
    <source>
        <dbReference type="SAM" id="MobiDB-lite"/>
    </source>
</evidence>
<dbReference type="AlphaFoldDB" id="A0A6P5API0"/>
<evidence type="ECO:0000313" key="2">
    <source>
        <dbReference type="Proteomes" id="UP000515135"/>
    </source>
</evidence>
<dbReference type="Proteomes" id="UP000515135">
    <property type="component" value="Unplaced"/>
</dbReference>
<accession>A0A6P5API0</accession>
<feature type="region of interest" description="Disordered" evidence="1">
    <location>
        <begin position="146"/>
        <end position="181"/>
    </location>
</feature>
<sequence>MQHDFSPELALQNLDLTMGKCNFLNLGTKSKTEYDLPLVMIFIDSEPDKQVKNFTDVCKHAWYDAGSVNVALDQGASLRIGPICADKPSNKSQNVAVVLHDITAGEHDNYTDSYSKNVTNGFFREEPKNVKCFVNTARGETFRHVFTSPLSDPPEGTSCGEQKKTEQQETEQEEIEQKEFSGVTRNPKIGNQTIPYTARTVPVQPDKWTSLHVGLRTLLALVGFTVVAMFAACFSIRTKGYCSRGNHAAKVARSRGNQAAQVAQASLGPPLSIASVNHWMIGGGNSRAVTVNIRQGTSGSDSVSYSQRVSYLGDDQGLQYSEIPDEYYCNNRYENTDTFNRYDNKDTSPPETSTTYWQIPEDYYNYYNTRPASLHHYWEIGDDYYNYENTAGRPLSFPLALQVPLSSGHDDEVARVSFNASAADSALPTVNRLRCKPSSYGTAARGTAVTQNYGVRARNADISSYGTPASERRIALLGRYGRTQRGLCSRDKAMVFYNNPSTAHVYATREQANLMYKASFKIQPRYQNIPCPQYANMPIARSKDDAWMTNYKEGQIRVHRSKTFSMKVPKSRMEESFNKARHRRKSI</sequence>
<proteinExistence type="predicted"/>
<dbReference type="OrthoDB" id="10174437at2759"/>
<reference evidence="3" key="1">
    <citation type="submission" date="2025-08" db="UniProtKB">
        <authorList>
            <consortium name="RefSeq"/>
        </authorList>
    </citation>
    <scope>IDENTIFICATION</scope>
    <source>
        <tissue evidence="3">Gonad</tissue>
    </source>
</reference>
<keyword evidence="2" id="KW-1185">Reference proteome</keyword>
<dbReference type="RefSeq" id="XP_019648034.1">
    <property type="nucleotide sequence ID" value="XM_019792475.1"/>
</dbReference>
<name>A0A6P5API0_BRABE</name>
<dbReference type="KEGG" id="bbel:109488282"/>
<organism evidence="2 3">
    <name type="scientific">Branchiostoma belcheri</name>
    <name type="common">Amphioxus</name>
    <dbReference type="NCBI Taxonomy" id="7741"/>
    <lineage>
        <taxon>Eukaryota</taxon>
        <taxon>Metazoa</taxon>
        <taxon>Chordata</taxon>
        <taxon>Cephalochordata</taxon>
        <taxon>Leptocardii</taxon>
        <taxon>Amphioxiformes</taxon>
        <taxon>Branchiostomatidae</taxon>
        <taxon>Branchiostoma</taxon>
    </lineage>
</organism>
<dbReference type="GeneID" id="109488282"/>